<evidence type="ECO:0000313" key="1">
    <source>
        <dbReference type="EMBL" id="KAK7464434.1"/>
    </source>
</evidence>
<dbReference type="EMBL" id="JBANRG010000008">
    <property type="protein sequence ID" value="KAK7464434.1"/>
    <property type="molecule type" value="Genomic_DNA"/>
</dbReference>
<dbReference type="Proteomes" id="UP001498398">
    <property type="component" value="Unassembled WGS sequence"/>
</dbReference>
<accession>A0ABR1JNX2</accession>
<keyword evidence="2" id="KW-1185">Reference proteome</keyword>
<reference evidence="1 2" key="1">
    <citation type="submission" date="2024-01" db="EMBL/GenBank/DDBJ databases">
        <title>A draft genome for the cacao thread blight pathogen Marasmiellus scandens.</title>
        <authorList>
            <person name="Baruah I.K."/>
            <person name="Leung J."/>
            <person name="Bukari Y."/>
            <person name="Amoako-Attah I."/>
            <person name="Meinhardt L.W."/>
            <person name="Bailey B.A."/>
            <person name="Cohen S.P."/>
        </authorList>
    </citation>
    <scope>NUCLEOTIDE SEQUENCE [LARGE SCALE GENOMIC DNA]</scope>
    <source>
        <strain evidence="1 2">GH-19</strain>
    </source>
</reference>
<proteinExistence type="predicted"/>
<organism evidence="1 2">
    <name type="scientific">Marasmiellus scandens</name>
    <dbReference type="NCBI Taxonomy" id="2682957"/>
    <lineage>
        <taxon>Eukaryota</taxon>
        <taxon>Fungi</taxon>
        <taxon>Dikarya</taxon>
        <taxon>Basidiomycota</taxon>
        <taxon>Agaricomycotina</taxon>
        <taxon>Agaricomycetes</taxon>
        <taxon>Agaricomycetidae</taxon>
        <taxon>Agaricales</taxon>
        <taxon>Marasmiineae</taxon>
        <taxon>Omphalotaceae</taxon>
        <taxon>Marasmiellus</taxon>
    </lineage>
</organism>
<protein>
    <submittedName>
        <fullName evidence="1">Uncharacterized protein</fullName>
    </submittedName>
</protein>
<comment type="caution">
    <text evidence="1">The sequence shown here is derived from an EMBL/GenBank/DDBJ whole genome shotgun (WGS) entry which is preliminary data.</text>
</comment>
<sequence>MANVVATLPFFDKRVIDQGNRMPFLALYQPLTDNPHNLAKISFDNQFGYGIGAEVIYKECTNPRAQVWWSQNKRNSPSADWNHILGKHLSGAADEVFTPHMRKWIDLHDDSENKLTNKSRHILVNIVLPMFEVHAFQMPVAAILHDGRSITRGELAWYIVKGLEVYVKQTCLRGRAYPDFWLQFEKLHLVSLRHISGPNWRAEIALA</sequence>
<evidence type="ECO:0000313" key="2">
    <source>
        <dbReference type="Proteomes" id="UP001498398"/>
    </source>
</evidence>
<name>A0ABR1JNX2_9AGAR</name>
<gene>
    <name evidence="1" type="ORF">VKT23_006601</name>
</gene>